<gene>
    <name evidence="1" type="ORF">KWG56_00730</name>
</gene>
<accession>A0ABX8TIT9</accession>
<name>A0ABX8TIT9_9CAUL</name>
<sequence>MAKALKAVAAELTDTGVRFGFERLGEKFTWDANVTALEGLAQVAMRGMIAKGAALRRPVEAIQFADKPDRDGQPPVLTVETEDGVIALDLTWQQVTALSKLAEGMLHHAPTTGRPT</sequence>
<evidence type="ECO:0000313" key="2">
    <source>
        <dbReference type="Proteomes" id="UP000824334"/>
    </source>
</evidence>
<evidence type="ECO:0000313" key="1">
    <source>
        <dbReference type="EMBL" id="QYC10584.1"/>
    </source>
</evidence>
<keyword evidence="2" id="KW-1185">Reference proteome</keyword>
<proteinExistence type="predicted"/>
<protein>
    <submittedName>
        <fullName evidence="1">Uncharacterized protein</fullName>
    </submittedName>
</protein>
<dbReference type="RefSeq" id="WP_219353335.1">
    <property type="nucleotide sequence ID" value="NZ_CP080034.1"/>
</dbReference>
<organism evidence="1 2">
    <name type="scientific">Brevundimonas nasdae</name>
    <dbReference type="NCBI Taxonomy" id="172043"/>
    <lineage>
        <taxon>Bacteria</taxon>
        <taxon>Pseudomonadati</taxon>
        <taxon>Pseudomonadota</taxon>
        <taxon>Alphaproteobacteria</taxon>
        <taxon>Caulobacterales</taxon>
        <taxon>Caulobacteraceae</taxon>
        <taxon>Brevundimonas</taxon>
    </lineage>
</organism>
<dbReference type="EMBL" id="CP080034">
    <property type="protein sequence ID" value="QYC10584.1"/>
    <property type="molecule type" value="Genomic_DNA"/>
</dbReference>
<dbReference type="Proteomes" id="UP000824334">
    <property type="component" value="Chromosome"/>
</dbReference>
<dbReference type="GeneID" id="94373769"/>
<reference evidence="1 2" key="1">
    <citation type="submission" date="2021-07" db="EMBL/GenBank/DDBJ databases">
        <title>Isolation and characterization of bacteria from a gold mining with a capacity of golden bioaccumulation.</title>
        <authorList>
            <person name="Yang X.J."/>
        </authorList>
    </citation>
    <scope>NUCLEOTIDE SEQUENCE [LARGE SCALE GENOMIC DNA]</scope>
    <source>
        <strain evidence="1 2">Au29</strain>
    </source>
</reference>